<organism evidence="3 4">
    <name type="scientific">Corynebacterium sanguinis</name>
    <dbReference type="NCBI Taxonomy" id="2594913"/>
    <lineage>
        <taxon>Bacteria</taxon>
        <taxon>Bacillati</taxon>
        <taxon>Actinomycetota</taxon>
        <taxon>Actinomycetes</taxon>
        <taxon>Mycobacteriales</taxon>
        <taxon>Corynebacteriaceae</taxon>
        <taxon>Corynebacterium</taxon>
    </lineage>
</organism>
<dbReference type="InterPro" id="IPR011089">
    <property type="entry name" value="GmrSD_C"/>
</dbReference>
<keyword evidence="1" id="KW-0732">Signal</keyword>
<dbReference type="OrthoDB" id="5196645at2"/>
<name>A0A6C1TWB2_9CORY</name>
<dbReference type="PANTHER" id="PTHR24094">
    <property type="entry name" value="SECRETED PROTEIN"/>
    <property type="match status" value="1"/>
</dbReference>
<protein>
    <submittedName>
        <fullName evidence="3">DUF1524 domain-containing protein</fullName>
    </submittedName>
</protein>
<accession>A0A6C1TWB2</accession>
<dbReference type="Proteomes" id="UP000336646">
    <property type="component" value="Unassembled WGS sequence"/>
</dbReference>
<evidence type="ECO:0000259" key="2">
    <source>
        <dbReference type="Pfam" id="PF07510"/>
    </source>
</evidence>
<reference evidence="3 4" key="1">
    <citation type="submission" date="2018-12" db="EMBL/GenBank/DDBJ databases">
        <title>Corynebacterium sanguinis sp. nov., a clinically-associated and environmental corynebacterium.</title>
        <authorList>
            <person name="Gonzales-Siles L."/>
            <person name="Jaen-Luchoro D."/>
            <person name="Cardew S."/>
            <person name="Inganas E."/>
            <person name="Ohlen M."/>
            <person name="Jensie-Markopolous S."/>
            <person name="Pinyeiro-Iglesias B."/>
            <person name="Molin K."/>
            <person name="Skovbjerg S."/>
            <person name="Svensson-Stadler L."/>
            <person name="Funke G."/>
            <person name="Moore E.R.B."/>
        </authorList>
    </citation>
    <scope>NUCLEOTIDE SEQUENCE [LARGE SCALE GENOMIC DNA]</scope>
    <source>
        <strain evidence="3 4">58734</strain>
    </source>
</reference>
<comment type="caution">
    <text evidence="3">The sequence shown here is derived from an EMBL/GenBank/DDBJ whole genome shotgun (WGS) entry which is preliminary data.</text>
</comment>
<dbReference type="PANTHER" id="PTHR24094:SF15">
    <property type="entry name" value="AMP-DEPENDENT SYNTHETASE_LIGASE DOMAIN-CONTAINING PROTEIN-RELATED"/>
    <property type="match status" value="1"/>
</dbReference>
<sequence length="203" mass="21956">MRYYLAALIALTLAVIPFPTPRSLIDAPTNASPAQRTTMLGYERDAFGPGWAPVADGCDTRDTLMAEAFGAVSCDSPHSQWVSSPITDPYTGAPLEPADVEIDHLYPLAAAWDAGAHAWPGPTRIAFANDPRNLVVTSAEANRSKSDQLPSEWLPPAIRSRCVYARRLVAVAREYSLAMPHPDLRAARRACTGLTGLIGRPYL</sequence>
<dbReference type="Pfam" id="PF07510">
    <property type="entry name" value="GmrSD_C"/>
    <property type="match status" value="1"/>
</dbReference>
<feature type="domain" description="GmrSD restriction endonucleases C-terminal" evidence="2">
    <location>
        <begin position="92"/>
        <end position="176"/>
    </location>
</feature>
<evidence type="ECO:0000313" key="4">
    <source>
        <dbReference type="Proteomes" id="UP000336646"/>
    </source>
</evidence>
<proteinExistence type="predicted"/>
<dbReference type="AlphaFoldDB" id="A0A6C1TWB2"/>
<dbReference type="GeneID" id="74902807"/>
<dbReference type="RefSeq" id="WP_144318437.1">
    <property type="nucleotide sequence ID" value="NZ_CP038157.1"/>
</dbReference>
<feature type="signal peptide" evidence="1">
    <location>
        <begin position="1"/>
        <end position="22"/>
    </location>
</feature>
<gene>
    <name evidence="3" type="ORF">EKI59_11290</name>
</gene>
<evidence type="ECO:0000313" key="3">
    <source>
        <dbReference type="EMBL" id="TVS25825.1"/>
    </source>
</evidence>
<evidence type="ECO:0000256" key="1">
    <source>
        <dbReference type="SAM" id="SignalP"/>
    </source>
</evidence>
<dbReference type="EMBL" id="RXIR01000036">
    <property type="protein sequence ID" value="TVS25825.1"/>
    <property type="molecule type" value="Genomic_DNA"/>
</dbReference>
<dbReference type="Gene3D" id="1.10.30.50">
    <property type="match status" value="1"/>
</dbReference>
<feature type="chain" id="PRO_5039299142" evidence="1">
    <location>
        <begin position="23"/>
        <end position="203"/>
    </location>
</feature>